<organism evidence="1 2">
    <name type="scientific">Adhaeribacter soli</name>
    <dbReference type="NCBI Taxonomy" id="2607655"/>
    <lineage>
        <taxon>Bacteria</taxon>
        <taxon>Pseudomonadati</taxon>
        <taxon>Bacteroidota</taxon>
        <taxon>Cytophagia</taxon>
        <taxon>Cytophagales</taxon>
        <taxon>Hymenobacteraceae</taxon>
        <taxon>Adhaeribacter</taxon>
    </lineage>
</organism>
<evidence type="ECO:0000313" key="2">
    <source>
        <dbReference type="Proteomes" id="UP000326570"/>
    </source>
</evidence>
<sequence>MCMAVKKTELKRQLLQECLRIQNEQIQAAKTAMEEAQESANEHHGAIEDKFESFREACQIQRDMYARQLDEAMSTLQILKRINSMKENSEIMLGSVVETDVQDFFISISLGAIKVNDKTYFAISAMSPLFKAMAGKSIGDTFGLRDKQYKIKNIY</sequence>
<evidence type="ECO:0000313" key="1">
    <source>
        <dbReference type="EMBL" id="KAA9345677.1"/>
    </source>
</evidence>
<evidence type="ECO:0008006" key="3">
    <source>
        <dbReference type="Google" id="ProtNLM"/>
    </source>
</evidence>
<reference evidence="1 2" key="1">
    <citation type="submission" date="2019-09" db="EMBL/GenBank/DDBJ databases">
        <title>Genome sequence of Adhaeribacter sp. M2.</title>
        <authorList>
            <person name="Srinivasan S."/>
        </authorList>
    </citation>
    <scope>NUCLEOTIDE SEQUENCE [LARGE SCALE GENOMIC DNA]</scope>
    <source>
        <strain evidence="1 2">M2</strain>
    </source>
</reference>
<accession>A0A5N1J4N7</accession>
<dbReference type="AlphaFoldDB" id="A0A5N1J4N7"/>
<gene>
    <name evidence="1" type="ORF">F0P94_00900</name>
</gene>
<dbReference type="Proteomes" id="UP000326570">
    <property type="component" value="Unassembled WGS sequence"/>
</dbReference>
<proteinExistence type="predicted"/>
<dbReference type="EMBL" id="VTWT01000001">
    <property type="protein sequence ID" value="KAA9345677.1"/>
    <property type="molecule type" value="Genomic_DNA"/>
</dbReference>
<comment type="caution">
    <text evidence="1">The sequence shown here is derived from an EMBL/GenBank/DDBJ whole genome shotgun (WGS) entry which is preliminary data.</text>
</comment>
<name>A0A5N1J4N7_9BACT</name>
<protein>
    <recommendedName>
        <fullName evidence="3">GreA/GreB family elongation factor</fullName>
    </recommendedName>
</protein>
<keyword evidence="2" id="KW-1185">Reference proteome</keyword>